<comment type="caution">
    <text evidence="4">The sequence shown here is derived from an EMBL/GenBank/DDBJ whole genome shotgun (WGS) entry which is preliminary data.</text>
</comment>
<dbReference type="Proteomes" id="UP000070352">
    <property type="component" value="Unassembled WGS sequence"/>
</dbReference>
<dbReference type="STRING" id="1413211.U473_01625"/>
<dbReference type="InterPro" id="IPR024455">
    <property type="entry name" value="Phage_capsid"/>
</dbReference>
<dbReference type="RefSeq" id="WP_068722730.1">
    <property type="nucleotide sequence ID" value="NZ_LSKU01000001.1"/>
</dbReference>
<dbReference type="Gene3D" id="3.30.2400.10">
    <property type="entry name" value="Major capsid protein gp5"/>
    <property type="match status" value="1"/>
</dbReference>
<protein>
    <recommendedName>
        <fullName evidence="3">Phage capsid-like C-terminal domain-containing protein</fullName>
    </recommendedName>
</protein>
<evidence type="ECO:0000313" key="4">
    <source>
        <dbReference type="EMBL" id="KXG42872.1"/>
    </source>
</evidence>
<evidence type="ECO:0000259" key="3">
    <source>
        <dbReference type="Pfam" id="PF05065"/>
    </source>
</evidence>
<dbReference type="InterPro" id="IPR054612">
    <property type="entry name" value="Phage_capsid-like_C"/>
</dbReference>
<dbReference type="OrthoDB" id="9786516at2"/>
<keyword evidence="5" id="KW-1185">Reference proteome</keyword>
<feature type="domain" description="Phage capsid-like C-terminal" evidence="3">
    <location>
        <begin position="128"/>
        <end position="408"/>
    </location>
</feature>
<dbReference type="EMBL" id="LSKU01000001">
    <property type="protein sequence ID" value="KXG42872.1"/>
    <property type="molecule type" value="Genomic_DNA"/>
</dbReference>
<name>A0A135L1J2_9BACI</name>
<feature type="region of interest" description="Disordered" evidence="2">
    <location>
        <begin position="61"/>
        <end position="93"/>
    </location>
</feature>
<comment type="subcellular location">
    <subcellularLocation>
        <location evidence="1">Virion</location>
    </subcellularLocation>
</comment>
<evidence type="ECO:0000313" key="5">
    <source>
        <dbReference type="Proteomes" id="UP000070352"/>
    </source>
</evidence>
<organism evidence="4 5">
    <name type="scientific">Tepidibacillus decaturensis</name>
    <dbReference type="NCBI Taxonomy" id="1413211"/>
    <lineage>
        <taxon>Bacteria</taxon>
        <taxon>Bacillati</taxon>
        <taxon>Bacillota</taxon>
        <taxon>Bacilli</taxon>
        <taxon>Bacillales</taxon>
        <taxon>Bacillaceae</taxon>
        <taxon>Tepidibacillus</taxon>
    </lineage>
</organism>
<dbReference type="Pfam" id="PF05065">
    <property type="entry name" value="Phage_capsid"/>
    <property type="match status" value="1"/>
</dbReference>
<feature type="region of interest" description="Disordered" evidence="2">
    <location>
        <begin position="23"/>
        <end position="42"/>
    </location>
</feature>
<dbReference type="SUPFAM" id="SSF56563">
    <property type="entry name" value="Major capsid protein gp5"/>
    <property type="match status" value="1"/>
</dbReference>
<dbReference type="NCBIfam" id="TIGR01554">
    <property type="entry name" value="major_cap_HK97"/>
    <property type="match status" value="1"/>
</dbReference>
<reference evidence="4 5" key="1">
    <citation type="submission" date="2016-02" db="EMBL/GenBank/DDBJ databases">
        <title>Draft Genome for Tepidibacillus decaturensis nov. sp. Strain Z9, an Anaerobic, Moderately Thermophilic and Heterotrophic Bacterium from Deep Subsurface of the Illinois Basin, USA.</title>
        <authorList>
            <person name="Dong Y."/>
            <person name="Chang J.Y."/>
            <person name="Sanford R."/>
            <person name="Fouke B.W."/>
        </authorList>
    </citation>
    <scope>NUCLEOTIDE SEQUENCE [LARGE SCALE GENOMIC DNA]</scope>
    <source>
        <strain evidence="4 5">Z9</strain>
    </source>
</reference>
<evidence type="ECO:0000256" key="2">
    <source>
        <dbReference type="SAM" id="MobiDB-lite"/>
    </source>
</evidence>
<proteinExistence type="predicted"/>
<feature type="compositionally biased region" description="Basic and acidic residues" evidence="2">
    <location>
        <begin position="61"/>
        <end position="76"/>
    </location>
</feature>
<dbReference type="AlphaFoldDB" id="A0A135L1J2"/>
<gene>
    <name evidence="4" type="ORF">U473_01625</name>
</gene>
<sequence length="410" mass="45931">MKKILEKKQKRAALVKEARHLLETAEKENRSLTSEEEDQYDRIMKDVDDMGKEIEREERLLALESGLEGREGEPYRQEPGQQQNPESRENPRATEEYRAAFERFIRSGTTALSEKEIRAMQADNDAGGGYLVAAQKFVQELIKAVDDHVIIRQFATTESIATSKSLGVPTLDSDADDAEWTSELKTGSTTEIGFGKRELRPHPLSKRALISNTLLRLTSNGAESLVRERLAYKFAVAQEKAFMTGDGVNKPLGIFTASKDGISTNRDVSTGNTATSIQGDGLIEAKFALKGAYHPRARWIFHRDAVKQIRKLKDANNQYIWTPGLAGGEPDKILDLPYHMSEYAPNTFTTGNYVGILGVFSYYWIADALDMQIQRLVELYAETNQTGFIGRLETDGMPVLEEAFVRVKLA</sequence>
<accession>A0A135L1J2</accession>
<evidence type="ECO:0000256" key="1">
    <source>
        <dbReference type="ARBA" id="ARBA00004328"/>
    </source>
</evidence>